<feature type="region of interest" description="Disordered" evidence="1">
    <location>
        <begin position="159"/>
        <end position="180"/>
    </location>
</feature>
<gene>
    <name evidence="3" type="ORF">IF129_02015</name>
</gene>
<evidence type="ECO:0000313" key="3">
    <source>
        <dbReference type="EMBL" id="MBD3930352.1"/>
    </source>
</evidence>
<dbReference type="GO" id="GO:0016491">
    <property type="term" value="F:oxidoreductase activity"/>
    <property type="evidence" value="ECO:0007669"/>
    <property type="project" value="InterPro"/>
</dbReference>
<protein>
    <submittedName>
        <fullName evidence="3">FAD-dependent oxidoreductase</fullName>
    </submittedName>
</protein>
<dbReference type="Gene3D" id="3.50.50.60">
    <property type="entry name" value="FAD/NAD(P)-binding domain"/>
    <property type="match status" value="1"/>
</dbReference>
<dbReference type="Gene3D" id="3.90.660.20">
    <property type="entry name" value="Protoporphyrinogen oxidase, mitochondrial, domain 2"/>
    <property type="match status" value="1"/>
</dbReference>
<dbReference type="RefSeq" id="WP_191208227.1">
    <property type="nucleotide sequence ID" value="NZ_BAABKL010000039.1"/>
</dbReference>
<organism evidence="3 4">
    <name type="scientific">Streptomyces chumphonensis</name>
    <dbReference type="NCBI Taxonomy" id="1214925"/>
    <lineage>
        <taxon>Bacteria</taxon>
        <taxon>Bacillati</taxon>
        <taxon>Actinomycetota</taxon>
        <taxon>Actinomycetes</taxon>
        <taxon>Kitasatosporales</taxon>
        <taxon>Streptomycetaceae</taxon>
        <taxon>Streptomyces</taxon>
    </lineage>
</organism>
<dbReference type="SUPFAM" id="SSF51905">
    <property type="entry name" value="FAD/NAD(P)-binding domain"/>
    <property type="match status" value="1"/>
</dbReference>
<sequence length="500" mass="50289">MRVSAASRRSVGSNGAGALAEPPRGHEPDSATATPPHYGSRPRGGHVLSAARTRRTDGADAADVIVIGAGLAGLAAARRLVGAGLAVTVLEAAAGIGGRLATDEVDGFLLDHGGRFLCADWPELTGTPGLEALALRPLAPGVVIRSTERTARISGTRAVRPAPGTAVPPPGLGGTGGARHPARALTSALDAARLRNQLARLATTPPARLLARADLPAGRALAARGVPARVVEAMLRPLVGALLCDPELTTSSRVVDLALRSFARHGLCLPAGGAAAVPRLLAAGLPRGTVRTGVRAVAVSANAVETADHGTLGCRAVVIATGAPDAARLLPGLRVPGFHPVTVLHHSADAAPPAGGGALVLDADRRGPVAHSVVASAADPSRALPGRTLVTSVVLGREAADPPGVLDKAARRQLSALHGVDADAWELVGAYHRAHAAPAVPAPHDAHRTVRVLTGLYVCGDHRDVGTPQGALRSAARAADAVCRDFGVRRPAAPVGAAAA</sequence>
<dbReference type="EMBL" id="JACXYU010000001">
    <property type="protein sequence ID" value="MBD3930352.1"/>
    <property type="molecule type" value="Genomic_DNA"/>
</dbReference>
<feature type="region of interest" description="Disordered" evidence="1">
    <location>
        <begin position="1"/>
        <end position="45"/>
    </location>
</feature>
<dbReference type="Pfam" id="PF01593">
    <property type="entry name" value="Amino_oxidase"/>
    <property type="match status" value="1"/>
</dbReference>
<dbReference type="PANTHER" id="PTHR42841">
    <property type="entry name" value="AMINE OXIDASE"/>
    <property type="match status" value="1"/>
</dbReference>
<dbReference type="AlphaFoldDB" id="A0A927EX42"/>
<evidence type="ECO:0000259" key="2">
    <source>
        <dbReference type="Pfam" id="PF01593"/>
    </source>
</evidence>
<dbReference type="InterPro" id="IPR036188">
    <property type="entry name" value="FAD/NAD-bd_sf"/>
</dbReference>
<dbReference type="PRINTS" id="PR00411">
    <property type="entry name" value="PNDRDTASEI"/>
</dbReference>
<evidence type="ECO:0000256" key="1">
    <source>
        <dbReference type="SAM" id="MobiDB-lite"/>
    </source>
</evidence>
<keyword evidence="4" id="KW-1185">Reference proteome</keyword>
<dbReference type="Gene3D" id="1.10.3110.10">
    <property type="entry name" value="protoporphyrinogen ix oxidase, domain 3"/>
    <property type="match status" value="1"/>
</dbReference>
<reference evidence="3" key="1">
    <citation type="submission" date="2020-09" db="EMBL/GenBank/DDBJ databases">
        <title>Secondary metabolite and genome analysis of marine Streptomyces chumphonensis KK1-2T.</title>
        <authorList>
            <person name="Phongsopitanun W."/>
            <person name="Kanchanasin P."/>
            <person name="Pittayakhajonwut P."/>
            <person name="Suwanborirux K."/>
            <person name="Tanasupawat S."/>
        </authorList>
    </citation>
    <scope>NUCLEOTIDE SEQUENCE</scope>
    <source>
        <strain evidence="3">KK1-2</strain>
    </source>
</reference>
<accession>A0A927EX42</accession>
<name>A0A927EX42_9ACTN</name>
<proteinExistence type="predicted"/>
<evidence type="ECO:0000313" key="4">
    <source>
        <dbReference type="Proteomes" id="UP000632289"/>
    </source>
</evidence>
<dbReference type="InterPro" id="IPR002937">
    <property type="entry name" value="Amino_oxidase"/>
</dbReference>
<comment type="caution">
    <text evidence="3">The sequence shown here is derived from an EMBL/GenBank/DDBJ whole genome shotgun (WGS) entry which is preliminary data.</text>
</comment>
<feature type="compositionally biased region" description="Low complexity" evidence="1">
    <location>
        <begin position="1"/>
        <end position="18"/>
    </location>
</feature>
<feature type="domain" description="Amine oxidase" evidence="2">
    <location>
        <begin position="71"/>
        <end position="482"/>
    </location>
</feature>
<dbReference type="Proteomes" id="UP000632289">
    <property type="component" value="Unassembled WGS sequence"/>
</dbReference>